<dbReference type="RefSeq" id="WP_159436808.1">
    <property type="nucleotide sequence ID" value="NZ_BMCQ01000004.1"/>
</dbReference>
<dbReference type="Proteomes" id="UP000783934">
    <property type="component" value="Unassembled WGS sequence"/>
</dbReference>
<gene>
    <name evidence="3" type="ORF">GGR41_000653</name>
    <name evidence="2" type="ORF">K8U84_02715</name>
</gene>
<evidence type="ECO:0000313" key="4">
    <source>
        <dbReference type="Proteomes" id="UP000700248"/>
    </source>
</evidence>
<reference evidence="3 5" key="1">
    <citation type="submission" date="2020-03" db="EMBL/GenBank/DDBJ databases">
        <title>Genomic Encyclopedia of Type Strains, Phase IV (KMG-IV): sequencing the most valuable type-strain genomes for metagenomic binning, comparative biology and taxonomic classification.</title>
        <authorList>
            <person name="Goeker M."/>
        </authorList>
    </citation>
    <scope>NUCLEOTIDE SEQUENCE [LARGE SCALE GENOMIC DNA]</scope>
    <source>
        <strain evidence="3 5">DSM 26613</strain>
    </source>
</reference>
<reference evidence="2" key="2">
    <citation type="journal article" date="2021" name="PeerJ">
        <title>Extensive microbial diversity within the chicken gut microbiome revealed by metagenomics and culture.</title>
        <authorList>
            <person name="Gilroy R."/>
            <person name="Ravi A."/>
            <person name="Getino M."/>
            <person name="Pursley I."/>
            <person name="Horton D.L."/>
            <person name="Alikhan N.F."/>
            <person name="Baker D."/>
            <person name="Gharbi K."/>
            <person name="Hall N."/>
            <person name="Watson M."/>
            <person name="Adriaenssens E.M."/>
            <person name="Foster-Nyarko E."/>
            <person name="Jarju S."/>
            <person name="Secka A."/>
            <person name="Antonio M."/>
            <person name="Oren A."/>
            <person name="Chaudhuri R.R."/>
            <person name="La Ragione R."/>
            <person name="Hildebrand F."/>
            <person name="Pallen M.J."/>
        </authorList>
    </citation>
    <scope>NUCLEOTIDE SEQUENCE</scope>
    <source>
        <strain evidence="2">CHK175-13533</strain>
    </source>
</reference>
<proteinExistence type="predicted"/>
<evidence type="ECO:0000313" key="5">
    <source>
        <dbReference type="Proteomes" id="UP000783934"/>
    </source>
</evidence>
<keyword evidence="5" id="KW-1185">Reference proteome</keyword>
<accession>A0A9D3A9S8</accession>
<name>A0A9D3A9S8_9BURK</name>
<organism evidence="2 4">
    <name type="scientific">Paenalcaligenes hominis</name>
    <dbReference type="NCBI Taxonomy" id="643674"/>
    <lineage>
        <taxon>Bacteria</taxon>
        <taxon>Pseudomonadati</taxon>
        <taxon>Pseudomonadota</taxon>
        <taxon>Betaproteobacteria</taxon>
        <taxon>Burkholderiales</taxon>
        <taxon>Alcaligenaceae</taxon>
        <taxon>Paenalcaligenes</taxon>
    </lineage>
</organism>
<dbReference type="AlphaFoldDB" id="A0A9D3A9S8"/>
<evidence type="ECO:0000313" key="3">
    <source>
        <dbReference type="EMBL" id="NJB64432.1"/>
    </source>
</evidence>
<sequence>MATKRPTRRRQQLEIEPLNWVAPDARATQEERVELDEQEQENKKTAKS</sequence>
<evidence type="ECO:0000313" key="2">
    <source>
        <dbReference type="EMBL" id="HJH23448.1"/>
    </source>
</evidence>
<feature type="compositionally biased region" description="Basic residues" evidence="1">
    <location>
        <begin position="1"/>
        <end position="10"/>
    </location>
</feature>
<evidence type="ECO:0000256" key="1">
    <source>
        <dbReference type="SAM" id="MobiDB-lite"/>
    </source>
</evidence>
<dbReference type="Proteomes" id="UP000700248">
    <property type="component" value="Unassembled WGS sequence"/>
</dbReference>
<dbReference type="EMBL" id="JAATIZ010000001">
    <property type="protein sequence ID" value="NJB64432.1"/>
    <property type="molecule type" value="Genomic_DNA"/>
</dbReference>
<feature type="region of interest" description="Disordered" evidence="1">
    <location>
        <begin position="1"/>
        <end position="48"/>
    </location>
</feature>
<reference evidence="2" key="3">
    <citation type="submission" date="2021-09" db="EMBL/GenBank/DDBJ databases">
        <authorList>
            <person name="Gilroy R."/>
        </authorList>
    </citation>
    <scope>NUCLEOTIDE SEQUENCE</scope>
    <source>
        <strain evidence="2">CHK175-13533</strain>
    </source>
</reference>
<comment type="caution">
    <text evidence="2">The sequence shown here is derived from an EMBL/GenBank/DDBJ whole genome shotgun (WGS) entry which is preliminary data.</text>
</comment>
<protein>
    <submittedName>
        <fullName evidence="2">Uncharacterized protein</fullName>
    </submittedName>
</protein>
<dbReference type="EMBL" id="DYTQ01000037">
    <property type="protein sequence ID" value="HJH23448.1"/>
    <property type="molecule type" value="Genomic_DNA"/>
</dbReference>